<dbReference type="Proteomes" id="UP001279734">
    <property type="component" value="Unassembled WGS sequence"/>
</dbReference>
<feature type="region of interest" description="Disordered" evidence="1">
    <location>
        <begin position="100"/>
        <end position="139"/>
    </location>
</feature>
<protein>
    <submittedName>
        <fullName evidence="2">Uncharacterized protein</fullName>
    </submittedName>
</protein>
<name>A0AAD3SYP5_NEPGR</name>
<sequence>MLNFKKLSKYFWLASQIHDEANLQIKPNEVMEPGARIYIPIPIAGSRISKGFDTIPSGTLHPNVDEINMDALAAALSCDYEEGPQLVFIEDVTALHRYSKKTTHHSGRSNSQHSSRSCPEQPTSSHEQQHRNSNSPATS</sequence>
<keyword evidence="3" id="KW-1185">Reference proteome</keyword>
<feature type="compositionally biased region" description="Polar residues" evidence="1">
    <location>
        <begin position="118"/>
        <end position="139"/>
    </location>
</feature>
<comment type="caution">
    <text evidence="2">The sequence shown here is derived from an EMBL/GenBank/DDBJ whole genome shotgun (WGS) entry which is preliminary data.</text>
</comment>
<dbReference type="AlphaFoldDB" id="A0AAD3SYP5"/>
<dbReference type="EMBL" id="BSYO01000020">
    <property type="protein sequence ID" value="GMH19376.1"/>
    <property type="molecule type" value="Genomic_DNA"/>
</dbReference>
<evidence type="ECO:0000313" key="3">
    <source>
        <dbReference type="Proteomes" id="UP001279734"/>
    </source>
</evidence>
<feature type="compositionally biased region" description="Low complexity" evidence="1">
    <location>
        <begin position="108"/>
        <end position="117"/>
    </location>
</feature>
<organism evidence="2 3">
    <name type="scientific">Nepenthes gracilis</name>
    <name type="common">Slender pitcher plant</name>
    <dbReference type="NCBI Taxonomy" id="150966"/>
    <lineage>
        <taxon>Eukaryota</taxon>
        <taxon>Viridiplantae</taxon>
        <taxon>Streptophyta</taxon>
        <taxon>Embryophyta</taxon>
        <taxon>Tracheophyta</taxon>
        <taxon>Spermatophyta</taxon>
        <taxon>Magnoliopsida</taxon>
        <taxon>eudicotyledons</taxon>
        <taxon>Gunneridae</taxon>
        <taxon>Pentapetalae</taxon>
        <taxon>Caryophyllales</taxon>
        <taxon>Nepenthaceae</taxon>
        <taxon>Nepenthes</taxon>
    </lineage>
</organism>
<evidence type="ECO:0000256" key="1">
    <source>
        <dbReference type="SAM" id="MobiDB-lite"/>
    </source>
</evidence>
<reference evidence="2" key="1">
    <citation type="submission" date="2023-05" db="EMBL/GenBank/DDBJ databases">
        <title>Nepenthes gracilis genome sequencing.</title>
        <authorList>
            <person name="Fukushima K."/>
        </authorList>
    </citation>
    <scope>NUCLEOTIDE SEQUENCE</scope>
    <source>
        <strain evidence="2">SING2019-196</strain>
    </source>
</reference>
<evidence type="ECO:0000313" key="2">
    <source>
        <dbReference type="EMBL" id="GMH19376.1"/>
    </source>
</evidence>
<proteinExistence type="predicted"/>
<gene>
    <name evidence="2" type="ORF">Nepgr_021217</name>
</gene>
<accession>A0AAD3SYP5</accession>